<evidence type="ECO:0000256" key="2">
    <source>
        <dbReference type="ARBA" id="ARBA00022475"/>
    </source>
</evidence>
<dbReference type="GO" id="GO:0006508">
    <property type="term" value="P:proteolysis"/>
    <property type="evidence" value="ECO:0007669"/>
    <property type="project" value="UniProtKB-KW"/>
</dbReference>
<comment type="subcellular location">
    <subcellularLocation>
        <location evidence="1">Cell membrane</location>
        <topology evidence="1">Multi-pass membrane protein</topology>
    </subcellularLocation>
</comment>
<protein>
    <submittedName>
        <fullName evidence="9">Exosortase D, VPLPA-CTERM-specific</fullName>
    </submittedName>
</protein>
<keyword evidence="6 8" id="KW-1133">Transmembrane helix</keyword>
<organism evidence="9 10">
    <name type="scientific">Limihaloglobus sulfuriphilus</name>
    <dbReference type="NCBI Taxonomy" id="1851148"/>
    <lineage>
        <taxon>Bacteria</taxon>
        <taxon>Pseudomonadati</taxon>
        <taxon>Planctomycetota</taxon>
        <taxon>Phycisphaerae</taxon>
        <taxon>Sedimentisphaerales</taxon>
        <taxon>Sedimentisphaeraceae</taxon>
        <taxon>Limihaloglobus</taxon>
    </lineage>
</organism>
<evidence type="ECO:0000256" key="8">
    <source>
        <dbReference type="SAM" id="Phobius"/>
    </source>
</evidence>
<evidence type="ECO:0000313" key="9">
    <source>
        <dbReference type="EMBL" id="AQQ71917.1"/>
    </source>
</evidence>
<dbReference type="STRING" id="1851148.SMSP2_02296"/>
<feature type="transmembrane region" description="Helical" evidence="8">
    <location>
        <begin position="276"/>
        <end position="296"/>
    </location>
</feature>
<dbReference type="NCBIfam" id="TIGR02602">
    <property type="entry name" value="8TM_EpsH"/>
    <property type="match status" value="1"/>
</dbReference>
<dbReference type="InterPro" id="IPR013426">
    <property type="entry name" value="EpsH-like"/>
</dbReference>
<dbReference type="Pfam" id="PF09721">
    <property type="entry name" value="Exosortase_EpsH"/>
    <property type="match status" value="1"/>
</dbReference>
<keyword evidence="10" id="KW-1185">Reference proteome</keyword>
<dbReference type="InterPro" id="IPR019127">
    <property type="entry name" value="Exosortase"/>
</dbReference>
<keyword evidence="5" id="KW-0378">Hydrolase</keyword>
<sequence length="320" mass="36493">MTESISISPSENQTKYEWKSLGFHSFIKMAVIGFLFACLFWTEISDIVNRWVSDSSWSHGFLIPLFSLYFINQKKNQILSTEIKPSYLGLAAFVFFLFLYVFNGIFLKYAYGMPLIMIASLGAIILFQLGWKQVKYMWLPVAYLFFAVPLPERIYREITIPMRQLASTIAAGLLNLVPELEATATGVIIDVIYKGEPFEPSLNVAEACSGMRLLMAFVALGVAMAYLHDRPVWQRLVLLCSTVPIAILCNIVRVTVTGFIYILFDPKYAQGIYHDMLGMLMLPLAFVFYGFIAWFMENLIVEEDKEPKGKVVLVSRREDQ</sequence>
<evidence type="ECO:0000256" key="6">
    <source>
        <dbReference type="ARBA" id="ARBA00022989"/>
    </source>
</evidence>
<keyword evidence="7 8" id="KW-0472">Membrane</keyword>
<evidence type="ECO:0000256" key="1">
    <source>
        <dbReference type="ARBA" id="ARBA00004651"/>
    </source>
</evidence>
<evidence type="ECO:0000256" key="7">
    <source>
        <dbReference type="ARBA" id="ARBA00023136"/>
    </source>
</evidence>
<keyword evidence="4 8" id="KW-0812">Transmembrane</keyword>
<dbReference type="GO" id="GO:0005886">
    <property type="term" value="C:plasma membrane"/>
    <property type="evidence" value="ECO:0007669"/>
    <property type="project" value="UniProtKB-SubCell"/>
</dbReference>
<keyword evidence="2" id="KW-1003">Cell membrane</keyword>
<evidence type="ECO:0000256" key="4">
    <source>
        <dbReference type="ARBA" id="ARBA00022692"/>
    </source>
</evidence>
<proteinExistence type="predicted"/>
<dbReference type="OrthoDB" id="9797363at2"/>
<feature type="transmembrane region" description="Helical" evidence="8">
    <location>
        <begin position="56"/>
        <end position="73"/>
    </location>
</feature>
<dbReference type="GO" id="GO:0008233">
    <property type="term" value="F:peptidase activity"/>
    <property type="evidence" value="ECO:0007669"/>
    <property type="project" value="UniProtKB-KW"/>
</dbReference>
<name>A0A1Q2MHZ4_9BACT</name>
<evidence type="ECO:0000256" key="5">
    <source>
        <dbReference type="ARBA" id="ARBA00022801"/>
    </source>
</evidence>
<evidence type="ECO:0000313" key="10">
    <source>
        <dbReference type="Proteomes" id="UP000188181"/>
    </source>
</evidence>
<dbReference type="NCBIfam" id="TIGR04178">
    <property type="entry name" value="exo_archaeo"/>
    <property type="match status" value="1"/>
</dbReference>
<dbReference type="RefSeq" id="WP_146684136.1">
    <property type="nucleotide sequence ID" value="NZ_CP019646.1"/>
</dbReference>
<dbReference type="EMBL" id="CP019646">
    <property type="protein sequence ID" value="AQQ71917.1"/>
    <property type="molecule type" value="Genomic_DNA"/>
</dbReference>
<feature type="transmembrane region" description="Helical" evidence="8">
    <location>
        <begin position="21"/>
        <end position="44"/>
    </location>
</feature>
<accession>A0A1Q2MHZ4</accession>
<feature type="transmembrane region" description="Helical" evidence="8">
    <location>
        <begin position="236"/>
        <end position="264"/>
    </location>
</feature>
<dbReference type="AlphaFoldDB" id="A0A1Q2MHZ4"/>
<feature type="transmembrane region" description="Helical" evidence="8">
    <location>
        <begin position="209"/>
        <end position="227"/>
    </location>
</feature>
<feature type="transmembrane region" description="Helical" evidence="8">
    <location>
        <begin position="85"/>
        <end position="103"/>
    </location>
</feature>
<feature type="transmembrane region" description="Helical" evidence="8">
    <location>
        <begin position="109"/>
        <end position="129"/>
    </location>
</feature>
<keyword evidence="3" id="KW-0645">Protease</keyword>
<evidence type="ECO:0000256" key="3">
    <source>
        <dbReference type="ARBA" id="ARBA00022670"/>
    </source>
</evidence>
<reference evidence="10" key="1">
    <citation type="submission" date="2017-02" db="EMBL/GenBank/DDBJ databases">
        <title>Comparative genomics and description of representatives of a novel lineage of planctomycetes thriving in anoxic sediments.</title>
        <authorList>
            <person name="Spring S."/>
            <person name="Bunk B."/>
            <person name="Sproer C."/>
        </authorList>
    </citation>
    <scope>NUCLEOTIDE SEQUENCE [LARGE SCALE GENOMIC DNA]</scope>
    <source>
        <strain evidence="10">SM-Chi-D1</strain>
    </source>
</reference>
<dbReference type="InterPro" id="IPR026392">
    <property type="entry name" value="Exo/Archaeosortase_dom"/>
</dbReference>
<dbReference type="Proteomes" id="UP000188181">
    <property type="component" value="Chromosome"/>
</dbReference>
<gene>
    <name evidence="9" type="ORF">SMSP2_02296</name>
</gene>
<dbReference type="KEGG" id="pbas:SMSP2_02296"/>